<proteinExistence type="predicted"/>
<name>A0AAE1AK86_9GAST</name>
<gene>
    <name evidence="2" type="ORF">RRG08_035815</name>
</gene>
<feature type="compositionally biased region" description="Polar residues" evidence="1">
    <location>
        <begin position="63"/>
        <end position="73"/>
    </location>
</feature>
<feature type="region of interest" description="Disordered" evidence="1">
    <location>
        <begin position="63"/>
        <end position="94"/>
    </location>
</feature>
<evidence type="ECO:0000256" key="1">
    <source>
        <dbReference type="SAM" id="MobiDB-lite"/>
    </source>
</evidence>
<evidence type="ECO:0000313" key="2">
    <source>
        <dbReference type="EMBL" id="KAK3788651.1"/>
    </source>
</evidence>
<dbReference type="Proteomes" id="UP001283361">
    <property type="component" value="Unassembled WGS sequence"/>
</dbReference>
<reference evidence="2" key="1">
    <citation type="journal article" date="2023" name="G3 (Bethesda)">
        <title>A reference genome for the long-term kleptoplast-retaining sea slug Elysia crispata morphotype clarki.</title>
        <authorList>
            <person name="Eastman K.E."/>
            <person name="Pendleton A.L."/>
            <person name="Shaikh M.A."/>
            <person name="Suttiyut T."/>
            <person name="Ogas R."/>
            <person name="Tomko P."/>
            <person name="Gavelis G."/>
            <person name="Widhalm J.R."/>
            <person name="Wisecaver J.H."/>
        </authorList>
    </citation>
    <scope>NUCLEOTIDE SEQUENCE</scope>
    <source>
        <strain evidence="2">ECLA1</strain>
    </source>
</reference>
<comment type="caution">
    <text evidence="2">The sequence shown here is derived from an EMBL/GenBank/DDBJ whole genome shotgun (WGS) entry which is preliminary data.</text>
</comment>
<evidence type="ECO:0000313" key="3">
    <source>
        <dbReference type="Proteomes" id="UP001283361"/>
    </source>
</evidence>
<feature type="compositionally biased region" description="Basic and acidic residues" evidence="1">
    <location>
        <begin position="83"/>
        <end position="94"/>
    </location>
</feature>
<accession>A0AAE1AK86</accession>
<protein>
    <submittedName>
        <fullName evidence="2">Uncharacterized protein</fullName>
    </submittedName>
</protein>
<dbReference type="EMBL" id="JAWDGP010001751">
    <property type="protein sequence ID" value="KAK3788651.1"/>
    <property type="molecule type" value="Genomic_DNA"/>
</dbReference>
<keyword evidence="3" id="KW-1185">Reference proteome</keyword>
<dbReference type="AlphaFoldDB" id="A0AAE1AK86"/>
<sequence length="414" mass="45783">MECLGRQGDVWGPALVIGKLICYNNGAIQQPLSQIGPGVSGCTAGKQDQHTSLSARLNQVSAGARQPLSQTGPGVSGCTAGKQDQHTSLSDRLDQVSAGARQVSKINTPASQPDWTRCQRVHGRGDSRALVSVDLTIKRSQLEFIILGLFEIPANNWASCKTHSRMMRAKQACVRGLLTLCRQDRRMKERRHKRCARCITAHHDCSMSEKKCATSACLAAPCTRDLPQVSLSLDGDFRRPSPCETPRELFPGHRRSENSFGERRVRLALKGAGCNPHTQHTQLKTTRLVKLAIGLGPILKSEVGLWLTPEPPDLINQSCVSHTNAQKCFTWITTCIQHQNLRFKLFQIIPTTRKPWAGLQDGVTVPYLRLSDYLGKHRTPRGSREQVPWVSRKSSHAVKVVTARHTSVTVMTSR</sequence>
<organism evidence="2 3">
    <name type="scientific">Elysia crispata</name>
    <name type="common">lettuce slug</name>
    <dbReference type="NCBI Taxonomy" id="231223"/>
    <lineage>
        <taxon>Eukaryota</taxon>
        <taxon>Metazoa</taxon>
        <taxon>Spiralia</taxon>
        <taxon>Lophotrochozoa</taxon>
        <taxon>Mollusca</taxon>
        <taxon>Gastropoda</taxon>
        <taxon>Heterobranchia</taxon>
        <taxon>Euthyneura</taxon>
        <taxon>Panpulmonata</taxon>
        <taxon>Sacoglossa</taxon>
        <taxon>Placobranchoidea</taxon>
        <taxon>Plakobranchidae</taxon>
        <taxon>Elysia</taxon>
    </lineage>
</organism>